<feature type="transmembrane region" description="Helical" evidence="7">
    <location>
        <begin position="12"/>
        <end position="30"/>
    </location>
</feature>
<dbReference type="Proteomes" id="UP000638353">
    <property type="component" value="Unassembled WGS sequence"/>
</dbReference>
<dbReference type="Pfam" id="PF01899">
    <property type="entry name" value="MNHE"/>
    <property type="match status" value="1"/>
</dbReference>
<protein>
    <submittedName>
        <fullName evidence="8">Na+/H+ antiporter subunit E</fullName>
    </submittedName>
</protein>
<organism evidence="8 9">
    <name type="scientific">Streptomyces finlayi</name>
    <dbReference type="NCBI Taxonomy" id="67296"/>
    <lineage>
        <taxon>Bacteria</taxon>
        <taxon>Bacillati</taxon>
        <taxon>Actinomycetota</taxon>
        <taxon>Actinomycetes</taxon>
        <taxon>Kitasatosporales</taxon>
        <taxon>Streptomycetaceae</taxon>
        <taxon>Streptomyces</taxon>
    </lineage>
</organism>
<comment type="caution">
    <text evidence="8">The sequence shown here is derived from an EMBL/GenBank/DDBJ whole genome shotgun (WGS) entry which is preliminary data.</text>
</comment>
<dbReference type="RefSeq" id="WP_189822379.1">
    <property type="nucleotide sequence ID" value="NZ_BMVC01000002.1"/>
</dbReference>
<keyword evidence="3" id="KW-1003">Cell membrane</keyword>
<dbReference type="PANTHER" id="PTHR34584">
    <property type="entry name" value="NA(+)/H(+) ANTIPORTER SUBUNIT E1"/>
    <property type="match status" value="1"/>
</dbReference>
<reference evidence="8" key="2">
    <citation type="submission" date="2020-09" db="EMBL/GenBank/DDBJ databases">
        <authorList>
            <person name="Sun Q."/>
            <person name="Ohkuma M."/>
        </authorList>
    </citation>
    <scope>NUCLEOTIDE SEQUENCE</scope>
    <source>
        <strain evidence="8">JCM 4637</strain>
    </source>
</reference>
<dbReference type="InterPro" id="IPR002758">
    <property type="entry name" value="Cation_antiport_E"/>
</dbReference>
<evidence type="ECO:0000313" key="9">
    <source>
        <dbReference type="Proteomes" id="UP000638353"/>
    </source>
</evidence>
<evidence type="ECO:0000256" key="1">
    <source>
        <dbReference type="ARBA" id="ARBA00004651"/>
    </source>
</evidence>
<keyword evidence="4 7" id="KW-0812">Transmembrane</keyword>
<comment type="subcellular location">
    <subcellularLocation>
        <location evidence="1">Cell membrane</location>
        <topology evidence="1">Multi-pass membrane protein</topology>
    </subcellularLocation>
</comment>
<evidence type="ECO:0000256" key="3">
    <source>
        <dbReference type="ARBA" id="ARBA00022475"/>
    </source>
</evidence>
<dbReference type="AlphaFoldDB" id="A0A918WU50"/>
<proteinExistence type="inferred from homology"/>
<evidence type="ECO:0000256" key="2">
    <source>
        <dbReference type="ARBA" id="ARBA00006228"/>
    </source>
</evidence>
<accession>A0A918WU50</accession>
<feature type="transmembrane region" description="Helical" evidence="7">
    <location>
        <begin position="36"/>
        <end position="55"/>
    </location>
</feature>
<evidence type="ECO:0000256" key="7">
    <source>
        <dbReference type="SAM" id="Phobius"/>
    </source>
</evidence>
<evidence type="ECO:0000256" key="6">
    <source>
        <dbReference type="ARBA" id="ARBA00023136"/>
    </source>
</evidence>
<dbReference type="NCBIfam" id="NF006521">
    <property type="entry name" value="PRK08965.1-5"/>
    <property type="match status" value="1"/>
</dbReference>
<evidence type="ECO:0000313" key="8">
    <source>
        <dbReference type="EMBL" id="GHC83048.1"/>
    </source>
</evidence>
<gene>
    <name evidence="8" type="ORF">GCM10010334_11810</name>
</gene>
<evidence type="ECO:0000256" key="4">
    <source>
        <dbReference type="ARBA" id="ARBA00022692"/>
    </source>
</evidence>
<reference evidence="8" key="1">
    <citation type="journal article" date="2014" name="Int. J. Syst. Evol. Microbiol.">
        <title>Complete genome sequence of Corynebacterium casei LMG S-19264T (=DSM 44701T), isolated from a smear-ripened cheese.</title>
        <authorList>
            <consortium name="US DOE Joint Genome Institute (JGI-PGF)"/>
            <person name="Walter F."/>
            <person name="Albersmeier A."/>
            <person name="Kalinowski J."/>
            <person name="Ruckert C."/>
        </authorList>
    </citation>
    <scope>NUCLEOTIDE SEQUENCE</scope>
    <source>
        <strain evidence="8">JCM 4637</strain>
    </source>
</reference>
<dbReference type="GO" id="GO:0008324">
    <property type="term" value="F:monoatomic cation transmembrane transporter activity"/>
    <property type="evidence" value="ECO:0007669"/>
    <property type="project" value="InterPro"/>
</dbReference>
<dbReference type="GO" id="GO:0005886">
    <property type="term" value="C:plasma membrane"/>
    <property type="evidence" value="ECO:0007669"/>
    <property type="project" value="UniProtKB-SubCell"/>
</dbReference>
<keyword evidence="6 7" id="KW-0472">Membrane</keyword>
<name>A0A918WU50_9ACTN</name>
<evidence type="ECO:0000256" key="5">
    <source>
        <dbReference type="ARBA" id="ARBA00022989"/>
    </source>
</evidence>
<dbReference type="EMBL" id="BMVC01000002">
    <property type="protein sequence ID" value="GHC83048.1"/>
    <property type="molecule type" value="Genomic_DNA"/>
</dbReference>
<comment type="similarity">
    <text evidence="2">Belongs to the CPA3 antiporters (TC 2.A.63) subunit E family.</text>
</comment>
<sequence length="195" mass="21145">MSDDQPVPCGRRGRIDLPLIAWLTVIWMLLWSGATWGNLISGVVVAVVLCVLFPLPPVELGLRLRPLGILLLAKYLLHDIIAASHKVALLAWSGRVGPAAVVRVPLRCRTDLMLAATAVAVSSVPGGALIEVNAVTATLYLHVSDADDPENVARTRASVWRLERLVVRAFGTRDELERVRQEPPSVERDSLGDAP</sequence>
<keyword evidence="5 7" id="KW-1133">Transmembrane helix</keyword>
<dbReference type="PANTHER" id="PTHR34584:SF1">
    <property type="entry name" value="NA(+)_H(+) ANTIPORTER SUBUNIT E1"/>
    <property type="match status" value="1"/>
</dbReference>